<reference evidence="1 2" key="1">
    <citation type="submission" date="2016-03" db="EMBL/GenBank/DDBJ databases">
        <authorList>
            <person name="Ploux O."/>
        </authorList>
    </citation>
    <scope>NUCLEOTIDE SEQUENCE [LARGE SCALE GENOMIC DNA]</scope>
    <source>
        <strain evidence="1 2">URUG2</strain>
    </source>
</reference>
<keyword evidence="2" id="KW-1185">Reference proteome</keyword>
<evidence type="ECO:0000313" key="2">
    <source>
        <dbReference type="Proteomes" id="UP000225277"/>
    </source>
</evidence>
<dbReference type="RefSeq" id="XP_023624206.1">
    <property type="nucleotide sequence ID" value="XM_023768438.1"/>
</dbReference>
<gene>
    <name evidence="1" type="ORF">RCC_03147</name>
</gene>
<dbReference type="Proteomes" id="UP000225277">
    <property type="component" value="Unassembled WGS sequence"/>
</dbReference>
<name>A0A2D3VA60_9PEZI</name>
<organism evidence="1 2">
    <name type="scientific">Ramularia collo-cygni</name>
    <dbReference type="NCBI Taxonomy" id="112498"/>
    <lineage>
        <taxon>Eukaryota</taxon>
        <taxon>Fungi</taxon>
        <taxon>Dikarya</taxon>
        <taxon>Ascomycota</taxon>
        <taxon>Pezizomycotina</taxon>
        <taxon>Dothideomycetes</taxon>
        <taxon>Dothideomycetidae</taxon>
        <taxon>Mycosphaerellales</taxon>
        <taxon>Mycosphaerellaceae</taxon>
        <taxon>Ramularia</taxon>
    </lineage>
</organism>
<dbReference type="EMBL" id="FJUY01000003">
    <property type="protein sequence ID" value="CZT17313.1"/>
    <property type="molecule type" value="Genomic_DNA"/>
</dbReference>
<sequence length="312" mass="35309">MISPPFARPGTAASAVKALKVFSTPGLLEGILLSGVSTQTILDTMRVKRDWKDTILASGKLKRYLGLGVGLAGSFYYSPWSNADAPLQFNHQLARECDKVFRFVLPGGGLMRESFPCYNPEHTHTHQDLITNDNPDARYFYHSAMDLTTRDKTVFINIYFTPEDSLDFGSRIQSMAISSPAPRSMKVRMWCERCSKISPEAPDVRVLTRNLGVTIGMLASTAKELREEYPKCQRCPFGPPMVWFSGEVPMQVPDPLREPQDQEGQWKWSVSNWGDRYERAEKMTAEGRARLLARPWVNDWDGLDQQQTPARI</sequence>
<protein>
    <submittedName>
        <fullName evidence="1">Uncharacterized protein</fullName>
    </submittedName>
</protein>
<dbReference type="GeneID" id="35598354"/>
<proteinExistence type="predicted"/>
<accession>A0A2D3VA60</accession>
<dbReference type="AlphaFoldDB" id="A0A2D3VA60"/>
<evidence type="ECO:0000313" key="1">
    <source>
        <dbReference type="EMBL" id="CZT17313.1"/>
    </source>
</evidence>